<dbReference type="InterPro" id="IPR051551">
    <property type="entry name" value="Autotransporter_adhesion"/>
</dbReference>
<dbReference type="PRINTS" id="PR01484">
    <property type="entry name" value="PRTACTNFAMLY"/>
</dbReference>
<dbReference type="Proteomes" id="UP000748067">
    <property type="component" value="Unassembled WGS sequence"/>
</dbReference>
<feature type="domain" description="Autotransporter" evidence="3">
    <location>
        <begin position="489"/>
        <end position="757"/>
    </location>
</feature>
<dbReference type="InterPro" id="IPR005546">
    <property type="entry name" value="Autotransporte_beta"/>
</dbReference>
<evidence type="ECO:0000256" key="2">
    <source>
        <dbReference type="SAM" id="SignalP"/>
    </source>
</evidence>
<dbReference type="SUPFAM" id="SSF103515">
    <property type="entry name" value="Autotransporter"/>
    <property type="match status" value="1"/>
</dbReference>
<proteinExistence type="predicted"/>
<protein>
    <submittedName>
        <fullName evidence="4 5">Autotransporter</fullName>
    </submittedName>
</protein>
<dbReference type="InterPro" id="IPR036709">
    <property type="entry name" value="Autotransporte_beta_dom_sf"/>
</dbReference>
<name>A0A1H0A3W9_9PSED</name>
<dbReference type="InterPro" id="IPR011050">
    <property type="entry name" value="Pectin_lyase_fold/virulence"/>
</dbReference>
<sequence length="757" mass="78614">MSAVFNFKPTPLSLALMAQAVSLLFLVSPNAQAHTDVKSPNASITSTTPIDDYTLFPRSHLIASGASTRQIVMDNAGLTLQAGSKTLDILANNQSTIVVDRSAVQARPGIGQGILVRGNSIVYIINNSTVENSGGFGVSVTRTAGATDGSSVTVRDSSVVGSTRGINAAGYSTVTLDNARVTATDATGMGLVLLNAEAAVRNNSTIVGGANGVNMRTDANLTRTNSLILDNSVVQGKTGAAILVNPSLTNNTRADIQVLNGSNLLSGNGVLLQVDNNSIANMNVDNSRLVGDVVIGAGSTGTVQLNNNASLTGQLRNVDQLDVNGNAQWVLVGDSQVNTLKMSGGNVVFGAPTQYVQLNTNNLSGNGTFKMHTNFNTGETDLLNVNGNAEGSHQLLIGASGSELATGEAIQVVHTQSGGAKFGLVGDTVDVGAFEYGLKQEGTDWYLDTEKKGTSTSAKAVLALANAAPAVLLGESSILRTRMGEVRFGEGKSQGLWMRGYGNKVDVAANNNGVGYSQNQAGLTLGADWAVDELWTLGVMGGYSNSTLGLSRGSSGMVNSYYAGVYGILRDDESGVYVDLTAKVNRLNGQSQVNMSDGQRAKGKYSQDAVSASVEVGKNIKLDDDGLYLEPFAQLAVAAIGGSNYTMDNGLKAKSDRATSAIGKVGITAGKNIQLESGGILQPYLRTAVARDFSPDNKVYVNDQQFKNNLSGASIEVAGGMAVSLSPSLSVHAEATHMKGKAYDQPWGATVGVQWAF</sequence>
<dbReference type="Pfam" id="PF03212">
    <property type="entry name" value="Pertactin"/>
    <property type="match status" value="1"/>
</dbReference>
<dbReference type="CDD" id="cd01343">
    <property type="entry name" value="PL1_Passenger_AT"/>
    <property type="match status" value="1"/>
</dbReference>
<dbReference type="GO" id="GO:0019867">
    <property type="term" value="C:outer membrane"/>
    <property type="evidence" value="ECO:0007669"/>
    <property type="project" value="InterPro"/>
</dbReference>
<dbReference type="Proteomes" id="UP000182470">
    <property type="component" value="Chromosome I"/>
</dbReference>
<dbReference type="AlphaFoldDB" id="A0A1H0A3W9"/>
<evidence type="ECO:0000313" key="6">
    <source>
        <dbReference type="Proteomes" id="UP000182470"/>
    </source>
</evidence>
<dbReference type="Gene3D" id="2.40.128.130">
    <property type="entry name" value="Autotransporter beta-domain"/>
    <property type="match status" value="1"/>
</dbReference>
<dbReference type="InterPro" id="IPR004899">
    <property type="entry name" value="Pertactin_central"/>
</dbReference>
<dbReference type="PANTHER" id="PTHR35037:SF7">
    <property type="entry name" value="AUTOTRANSPORTER"/>
    <property type="match status" value="1"/>
</dbReference>
<dbReference type="InterPro" id="IPR006315">
    <property type="entry name" value="OM_autotransptr_brl_dom"/>
</dbReference>
<dbReference type="RefSeq" id="WP_232000057.1">
    <property type="nucleotide sequence ID" value="NZ_JXDI01000002.1"/>
</dbReference>
<reference evidence="5 6" key="2">
    <citation type="submission" date="2016-10" db="EMBL/GenBank/DDBJ databases">
        <authorList>
            <person name="de Groot N.N."/>
        </authorList>
    </citation>
    <scope>NUCLEOTIDE SEQUENCE [LARGE SCALE GENOMIC DNA]</scope>
    <source>
        <strain evidence="5 6">BS2772</strain>
    </source>
</reference>
<organism evidence="5 6">
    <name type="scientific">Pseudomonas antarctica</name>
    <dbReference type="NCBI Taxonomy" id="219572"/>
    <lineage>
        <taxon>Bacteria</taxon>
        <taxon>Pseudomonadati</taxon>
        <taxon>Pseudomonadota</taxon>
        <taxon>Gammaproteobacteria</taxon>
        <taxon>Pseudomonadales</taxon>
        <taxon>Pseudomonadaceae</taxon>
        <taxon>Pseudomonas</taxon>
    </lineage>
</organism>
<dbReference type="NCBIfam" id="TIGR01414">
    <property type="entry name" value="autotrans_barl"/>
    <property type="match status" value="1"/>
</dbReference>
<dbReference type="InterPro" id="IPR003991">
    <property type="entry name" value="Pertactin_virulence_factor"/>
</dbReference>
<dbReference type="SMART" id="SM00869">
    <property type="entry name" value="Autotransporter"/>
    <property type="match status" value="1"/>
</dbReference>
<reference evidence="4 7" key="1">
    <citation type="submission" date="2015-01" db="EMBL/GenBank/DDBJ databases">
        <title>Genome Sequence of Pseudomonas antarctica CMS 35.</title>
        <authorList>
            <person name="Voget S."/>
            <person name="Chow J."/>
            <person name="Daniel R."/>
            <person name="Streit W."/>
        </authorList>
    </citation>
    <scope>NUCLEOTIDE SEQUENCE [LARGE SCALE GENOMIC DNA]</scope>
    <source>
        <strain evidence="4 7">CMS 35</strain>
    </source>
</reference>
<evidence type="ECO:0000313" key="7">
    <source>
        <dbReference type="Proteomes" id="UP000748067"/>
    </source>
</evidence>
<dbReference type="PROSITE" id="PS51208">
    <property type="entry name" value="AUTOTRANSPORTER"/>
    <property type="match status" value="1"/>
</dbReference>
<dbReference type="EMBL" id="JXDI01000002">
    <property type="protein sequence ID" value="KAF2407095.1"/>
    <property type="molecule type" value="Genomic_DNA"/>
</dbReference>
<dbReference type="Pfam" id="PF03797">
    <property type="entry name" value="Autotransporter"/>
    <property type="match status" value="1"/>
</dbReference>
<dbReference type="EMBL" id="LT629704">
    <property type="protein sequence ID" value="SDN28210.1"/>
    <property type="molecule type" value="Genomic_DNA"/>
</dbReference>
<dbReference type="SUPFAM" id="SSF51126">
    <property type="entry name" value="Pectin lyase-like"/>
    <property type="match status" value="1"/>
</dbReference>
<keyword evidence="7" id="KW-1185">Reference proteome</keyword>
<evidence type="ECO:0000313" key="5">
    <source>
        <dbReference type="EMBL" id="SDN28210.1"/>
    </source>
</evidence>
<accession>A0A1H0A3W9</accession>
<gene>
    <name evidence="4" type="ORF">PSAN_40230</name>
    <name evidence="5" type="ORF">SAMN04490179_3471</name>
</gene>
<dbReference type="Gene3D" id="2.160.20.20">
    <property type="match status" value="1"/>
</dbReference>
<dbReference type="PANTHER" id="PTHR35037">
    <property type="entry name" value="C-TERMINAL REGION OF AIDA-LIKE PROTEIN"/>
    <property type="match status" value="1"/>
</dbReference>
<feature type="chain" id="PRO_5009246687" evidence="2">
    <location>
        <begin position="34"/>
        <end position="757"/>
    </location>
</feature>
<feature type="signal peptide" evidence="2">
    <location>
        <begin position="1"/>
        <end position="33"/>
    </location>
</feature>
<evidence type="ECO:0000256" key="1">
    <source>
        <dbReference type="ARBA" id="ARBA00022729"/>
    </source>
</evidence>
<evidence type="ECO:0000313" key="4">
    <source>
        <dbReference type="EMBL" id="KAF2407095.1"/>
    </source>
</evidence>
<evidence type="ECO:0000259" key="3">
    <source>
        <dbReference type="PROSITE" id="PS51208"/>
    </source>
</evidence>
<dbReference type="InterPro" id="IPR012332">
    <property type="entry name" value="Autotransporter_pectin_lyase_C"/>
</dbReference>
<keyword evidence="1 2" id="KW-0732">Signal</keyword>